<dbReference type="EMBL" id="JBHUHO010000041">
    <property type="protein sequence ID" value="MFD2117570.1"/>
    <property type="molecule type" value="Genomic_DNA"/>
</dbReference>
<reference evidence="2" key="1">
    <citation type="journal article" date="2019" name="Int. J. Syst. Evol. Microbiol.">
        <title>The Global Catalogue of Microorganisms (GCM) 10K type strain sequencing project: providing services to taxonomists for standard genome sequencing and annotation.</title>
        <authorList>
            <consortium name="The Broad Institute Genomics Platform"/>
            <consortium name="The Broad Institute Genome Sequencing Center for Infectious Disease"/>
            <person name="Wu L."/>
            <person name="Ma J."/>
        </authorList>
    </citation>
    <scope>NUCLEOTIDE SEQUENCE [LARGE SCALE GENOMIC DNA]</scope>
    <source>
        <strain evidence="2">GH52</strain>
    </source>
</reference>
<dbReference type="RefSeq" id="WP_377774819.1">
    <property type="nucleotide sequence ID" value="NZ_JBHUHO010000041.1"/>
</dbReference>
<comment type="caution">
    <text evidence="1">The sequence shown here is derived from an EMBL/GenBank/DDBJ whole genome shotgun (WGS) entry which is preliminary data.</text>
</comment>
<evidence type="ECO:0000313" key="1">
    <source>
        <dbReference type="EMBL" id="MFD2117570.1"/>
    </source>
</evidence>
<evidence type="ECO:0000313" key="2">
    <source>
        <dbReference type="Proteomes" id="UP001597362"/>
    </source>
</evidence>
<sequence>MVSHVTHYYKQGATPFQTLSALPDDEALRVMEKLGDDSPLFARFKTPAAYMASRKQTEQWLCESFIAKGKTPVQTYPLYAVYGQSAWIEKYGAAFNIVSIRIPLSLFVSNDISFTYPDSMISYEQRKQIKQQSSVTNSSTMKPSSWYGQVFTMDEVKELVASQGLPEQSWTSELSEESAPYIEAQIWNDQILHNLI</sequence>
<protein>
    <submittedName>
        <fullName evidence="1">Uncharacterized protein</fullName>
    </submittedName>
</protein>
<gene>
    <name evidence="1" type="ORF">ACFSJH_17715</name>
</gene>
<name>A0ABW4YPF2_9BACL</name>
<accession>A0ABW4YPF2</accession>
<keyword evidence="2" id="KW-1185">Reference proteome</keyword>
<dbReference type="Proteomes" id="UP001597362">
    <property type="component" value="Unassembled WGS sequence"/>
</dbReference>
<organism evidence="1 2">
    <name type="scientific">Paenibacillus yanchengensis</name>
    <dbReference type="NCBI Taxonomy" id="2035833"/>
    <lineage>
        <taxon>Bacteria</taxon>
        <taxon>Bacillati</taxon>
        <taxon>Bacillota</taxon>
        <taxon>Bacilli</taxon>
        <taxon>Bacillales</taxon>
        <taxon>Paenibacillaceae</taxon>
        <taxon>Paenibacillus</taxon>
    </lineage>
</organism>
<proteinExistence type="predicted"/>